<evidence type="ECO:0000313" key="1">
    <source>
        <dbReference type="Proteomes" id="UP000694888"/>
    </source>
</evidence>
<dbReference type="RefSeq" id="XP_005089144.1">
    <property type="nucleotide sequence ID" value="XM_005089087.3"/>
</dbReference>
<gene>
    <name evidence="2" type="primary">LOC101856701</name>
</gene>
<evidence type="ECO:0000313" key="2">
    <source>
        <dbReference type="RefSeq" id="XP_005089144.1"/>
    </source>
</evidence>
<keyword evidence="1" id="KW-1185">Reference proteome</keyword>
<dbReference type="InterPro" id="IPR032675">
    <property type="entry name" value="LRR_dom_sf"/>
</dbReference>
<sequence>MAASIQRFGGKFQILKKGRSWVQCLARFSSSDKSKDGEHKMEAEDLPNPVRNTEKEYFDRIRNPNRDFASEPGPFDSKYYSRKQGITKELFSWLHWDFNINDTEDIAAFLKKKRYEHLKDSQRYLQERHDALGPELAGAHFVLAQGGAVKFWNRDTWIRKDAQGRYSLPRSYVENLYVEAIDVSNTDFTYVAFDNIGQLSQLRYLNLSKCKYIDDWSLARLQRLSHSLEFLDISDCPRVTDWGLASLQCLRKMQGLRVVNLPGVKFLGLLTLLLEEQVPGLKMLGVTEADLQPPAFLQRGERRLVRALLGMMDKDKSDPDEERMEFSGQYSHDGFHKYNRAIRKVDW</sequence>
<dbReference type="Gene3D" id="3.80.10.10">
    <property type="entry name" value="Ribonuclease Inhibitor"/>
    <property type="match status" value="1"/>
</dbReference>
<dbReference type="SUPFAM" id="SSF52047">
    <property type="entry name" value="RNI-like"/>
    <property type="match status" value="1"/>
</dbReference>
<proteinExistence type="predicted"/>
<accession>A0ABM0JAE7</accession>
<protein>
    <submittedName>
        <fullName evidence="2">Distal membrane-arm assembly complex protein 2</fullName>
    </submittedName>
</protein>
<name>A0ABM0JAE7_APLCA</name>
<dbReference type="SMART" id="SM00367">
    <property type="entry name" value="LRR_CC"/>
    <property type="match status" value="2"/>
</dbReference>
<organism evidence="1 2">
    <name type="scientific">Aplysia californica</name>
    <name type="common">California sea hare</name>
    <dbReference type="NCBI Taxonomy" id="6500"/>
    <lineage>
        <taxon>Eukaryota</taxon>
        <taxon>Metazoa</taxon>
        <taxon>Spiralia</taxon>
        <taxon>Lophotrochozoa</taxon>
        <taxon>Mollusca</taxon>
        <taxon>Gastropoda</taxon>
        <taxon>Heterobranchia</taxon>
        <taxon>Euthyneura</taxon>
        <taxon>Tectipleura</taxon>
        <taxon>Aplysiida</taxon>
        <taxon>Aplysioidea</taxon>
        <taxon>Aplysiidae</taxon>
        <taxon>Aplysia</taxon>
    </lineage>
</organism>
<dbReference type="InterPro" id="IPR006553">
    <property type="entry name" value="Leu-rich_rpt_Cys-con_subtyp"/>
</dbReference>
<reference evidence="2" key="1">
    <citation type="submission" date="2025-08" db="UniProtKB">
        <authorList>
            <consortium name="RefSeq"/>
        </authorList>
    </citation>
    <scope>IDENTIFICATION</scope>
</reference>
<dbReference type="GeneID" id="101856701"/>
<dbReference type="Proteomes" id="UP000694888">
    <property type="component" value="Unplaced"/>
</dbReference>